<keyword evidence="3" id="KW-1185">Reference proteome</keyword>
<dbReference type="Proteomes" id="UP000239560">
    <property type="component" value="Unassembled WGS sequence"/>
</dbReference>
<reference evidence="2 4" key="2">
    <citation type="journal article" date="2018" name="Elife">
        <title>Functional genomics of lipid metabolism in the oleaginous yeast Rhodosporidium toruloides.</title>
        <authorList>
            <person name="Coradetti S.T."/>
            <person name="Pinel D."/>
            <person name="Geiselman G."/>
            <person name="Ito M."/>
            <person name="Mondo S."/>
            <person name="Reilly M.C."/>
            <person name="Cheng Y.F."/>
            <person name="Bauer S."/>
            <person name="Grigoriev I."/>
            <person name="Gladden J.M."/>
            <person name="Simmons B.A."/>
            <person name="Brem R."/>
            <person name="Arkin A.P."/>
            <person name="Skerker J.M."/>
        </authorList>
    </citation>
    <scope>NUCLEOTIDE SEQUENCE [LARGE SCALE GENOMIC DNA]</scope>
    <source>
        <strain evidence="2 4">NBRC 0880</strain>
    </source>
</reference>
<dbReference type="EMBL" id="LCTV02000009">
    <property type="protein sequence ID" value="PRQ72463.1"/>
    <property type="molecule type" value="Genomic_DNA"/>
</dbReference>
<evidence type="ECO:0000313" key="1">
    <source>
        <dbReference type="EMBL" id="CTR08888.1"/>
    </source>
</evidence>
<dbReference type="OrthoDB" id="2520874at2759"/>
<accession>A0A0K3CIX5</accession>
<evidence type="ECO:0000313" key="2">
    <source>
        <dbReference type="EMBL" id="PRQ72463.1"/>
    </source>
</evidence>
<evidence type="ECO:0000313" key="4">
    <source>
        <dbReference type="Proteomes" id="UP000239560"/>
    </source>
</evidence>
<proteinExistence type="predicted"/>
<sequence>MPSEPGVPLDPRPPVAVSGAPTQFMNLPEELIVRIFELVFDDLLDERVLAQYECDPFPSRLVFRYRRPSPRQVPRQQIQISSSVHNTLKHTWDGYLALQASEGRAFDERFSALGNSVRFLDLAEHDRCDSFRMSGQQTLDPDDPRSRRKPPSYDFLTTFSRIATLRATFAGGIPRTFTDALRYLPHLSDLTLQFHSGMGDACFTFGESTLALRCLALTAEVTADEDLRQLLTNLPSSLEELRFYYPFPAGHPIPWYSVPRLYLYSPRGYFRDPGFVIADFQVVFSPENPRQVVVEELTIQVPSISLDKSETPGSVYYEEVIPTLLELMQRGTSIKHLRFFDFTELGWWENNIRIGSIECVTLHERPLESDYPQSSDGGNLASLAPILTMFPSLRKLVFSGFQLLTNEAVSETPIPPGSFSTFVQRESRLARLLYNLQISRVMEVTYRTNAKSHRELRIRRDRPAAPWDGEWRNV</sequence>
<protein>
    <submittedName>
        <fullName evidence="1 2">Proteophosphoglycan 5</fullName>
    </submittedName>
</protein>
<organism evidence="1 3">
    <name type="scientific">Rhodotorula toruloides</name>
    <name type="common">Yeast</name>
    <name type="synonym">Rhodosporidium toruloides</name>
    <dbReference type="NCBI Taxonomy" id="5286"/>
    <lineage>
        <taxon>Eukaryota</taxon>
        <taxon>Fungi</taxon>
        <taxon>Dikarya</taxon>
        <taxon>Basidiomycota</taxon>
        <taxon>Pucciniomycotina</taxon>
        <taxon>Microbotryomycetes</taxon>
        <taxon>Sporidiobolales</taxon>
        <taxon>Sporidiobolaceae</taxon>
        <taxon>Rhodotorula</taxon>
    </lineage>
</organism>
<dbReference type="EMBL" id="CWKI01000009">
    <property type="protein sequence ID" value="CTR08888.1"/>
    <property type="molecule type" value="Genomic_DNA"/>
</dbReference>
<dbReference type="Proteomes" id="UP000199069">
    <property type="component" value="Unassembled WGS sequence"/>
</dbReference>
<name>A0A0K3CIX5_RHOTO</name>
<reference evidence="1 3" key="1">
    <citation type="submission" date="2015-07" db="EMBL/GenBank/DDBJ databases">
        <authorList>
            <person name="Cajimat M.N.B."/>
            <person name="Milazzo M.L."/>
            <person name="Fulhorst C.F."/>
        </authorList>
    </citation>
    <scope>NUCLEOTIDE SEQUENCE [LARGE SCALE GENOMIC DNA]</scope>
    <source>
        <strain evidence="1">Single colony</strain>
    </source>
</reference>
<dbReference type="AlphaFoldDB" id="A0A0K3CIX5"/>
<evidence type="ECO:0000313" key="3">
    <source>
        <dbReference type="Proteomes" id="UP000199069"/>
    </source>
</evidence>
<gene>
    <name evidence="1" type="primary">FGENESH: predicted gene_9.95</name>
    <name evidence="2" type="ORF">AAT19DRAFT_16387</name>
    <name evidence="1" type="ORF">BN2166_0047490</name>
</gene>